<protein>
    <recommendedName>
        <fullName evidence="4">Flp pilus-assembly TadE/G-like</fullName>
    </recommendedName>
</protein>
<evidence type="ECO:0000313" key="2">
    <source>
        <dbReference type="EMBL" id="QOK24172.1"/>
    </source>
</evidence>
<dbReference type="AlphaFoldDB" id="A0A7L9J4J2"/>
<evidence type="ECO:0008006" key="4">
    <source>
        <dbReference type="Google" id="ProtNLM"/>
    </source>
</evidence>
<accession>A0A7L9J4J2</accession>
<proteinExistence type="predicted"/>
<keyword evidence="1" id="KW-0472">Membrane</keyword>
<gene>
    <name evidence="2" type="ORF">IGS73_07385</name>
</gene>
<dbReference type="EMBL" id="CP062789">
    <property type="protein sequence ID" value="QOK24172.1"/>
    <property type="molecule type" value="Genomic_DNA"/>
</dbReference>
<reference evidence="2 3" key="1">
    <citation type="submission" date="2020-10" db="EMBL/GenBank/DDBJ databases">
        <title>Janibacter indicus TT2 genome sequence.</title>
        <authorList>
            <person name="Lee K."/>
            <person name="Ganzorig M."/>
        </authorList>
    </citation>
    <scope>NUCLEOTIDE SEQUENCE [LARGE SCALE GENOMIC DNA]</scope>
    <source>
        <strain evidence="2 3">TT2</strain>
    </source>
</reference>
<feature type="transmembrane region" description="Helical" evidence="1">
    <location>
        <begin position="20"/>
        <end position="38"/>
    </location>
</feature>
<evidence type="ECO:0000256" key="1">
    <source>
        <dbReference type="SAM" id="Phobius"/>
    </source>
</evidence>
<dbReference type="Proteomes" id="UP000593998">
    <property type="component" value="Chromosome"/>
</dbReference>
<evidence type="ECO:0000313" key="3">
    <source>
        <dbReference type="Proteomes" id="UP000593998"/>
    </source>
</evidence>
<keyword evidence="1" id="KW-1133">Transmembrane helix</keyword>
<sequence>MTTLRDRLTRVRDDDEGSVTVWIAAVAAGLLIAGALVVDVGAKVRTTTQTDIVANESARCATGAIDPRSRASSADMENAIRAAQTCLANSEATGTVTVTGPGEITVTASKSGEGPWTGREWTITRTAVARLNIGVETGE</sequence>
<keyword evidence="1" id="KW-0812">Transmembrane</keyword>
<dbReference type="RefSeq" id="WP_192912002.1">
    <property type="nucleotide sequence ID" value="NZ_CP062789.1"/>
</dbReference>
<organism evidence="2 3">
    <name type="scientific">Janibacter indicus</name>
    <dbReference type="NCBI Taxonomy" id="857417"/>
    <lineage>
        <taxon>Bacteria</taxon>
        <taxon>Bacillati</taxon>
        <taxon>Actinomycetota</taxon>
        <taxon>Actinomycetes</taxon>
        <taxon>Micrococcales</taxon>
        <taxon>Intrasporangiaceae</taxon>
        <taxon>Janibacter</taxon>
    </lineage>
</organism>
<name>A0A7L9J4J2_9MICO</name>